<evidence type="ECO:0000313" key="1">
    <source>
        <dbReference type="EMBL" id="WNM28092.1"/>
    </source>
</evidence>
<dbReference type="RefSeq" id="WP_313544397.1">
    <property type="nucleotide sequence ID" value="NZ_CP134880.1"/>
</dbReference>
<accession>A0AA96JA81</accession>
<dbReference type="Proteomes" id="UP001303408">
    <property type="component" value="Chromosome"/>
</dbReference>
<name>A0AA96JA81_9MICO</name>
<protein>
    <submittedName>
        <fullName evidence="1">Uncharacterized protein</fullName>
    </submittedName>
</protein>
<dbReference type="AlphaFoldDB" id="A0AA96JA81"/>
<organism evidence="1">
    <name type="scientific">Demequina capsici</name>
    <dbReference type="NCBI Taxonomy" id="3075620"/>
    <lineage>
        <taxon>Bacteria</taxon>
        <taxon>Bacillati</taxon>
        <taxon>Actinomycetota</taxon>
        <taxon>Actinomycetes</taxon>
        <taxon>Micrococcales</taxon>
        <taxon>Demequinaceae</taxon>
        <taxon>Demequina</taxon>
    </lineage>
</organism>
<dbReference type="KEGG" id="dcp:RN607_03560"/>
<reference evidence="1" key="1">
    <citation type="submission" date="2023-09" db="EMBL/GenBank/DDBJ databases">
        <title>Demequina sp. a novel bacteria isolated from Capsicum annuum.</title>
        <authorList>
            <person name="Humaira Z."/>
            <person name="Lee J."/>
            <person name="Cho D."/>
        </authorList>
    </citation>
    <scope>NUCLEOTIDE SEQUENCE</scope>
    <source>
        <strain evidence="1">PMTSA13</strain>
    </source>
</reference>
<proteinExistence type="predicted"/>
<dbReference type="EMBL" id="CP134880">
    <property type="protein sequence ID" value="WNM28092.1"/>
    <property type="molecule type" value="Genomic_DNA"/>
</dbReference>
<gene>
    <name evidence="1" type="ORF">RN607_03560</name>
</gene>
<sequence>MASTTTPEWQFDGTFYHRGTTIGGWQVVQTASLDKPAMSTNPPEFHADVVVDEPEFHADVVVDEPEFHHDMQGVTGNPIVGIAAAREAARQLLAACDYAEKHFTA</sequence>